<dbReference type="PROSITE" id="PS50887">
    <property type="entry name" value="GGDEF"/>
    <property type="match status" value="1"/>
</dbReference>
<dbReference type="PROSITE" id="PS50883">
    <property type="entry name" value="EAL"/>
    <property type="match status" value="1"/>
</dbReference>
<dbReference type="InterPro" id="IPR043128">
    <property type="entry name" value="Rev_trsase/Diguanyl_cyclase"/>
</dbReference>
<dbReference type="CDD" id="cd01949">
    <property type="entry name" value="GGDEF"/>
    <property type="match status" value="1"/>
</dbReference>
<dbReference type="CDD" id="cd00130">
    <property type="entry name" value="PAS"/>
    <property type="match status" value="2"/>
</dbReference>
<feature type="domain" description="PAC" evidence="2">
    <location>
        <begin position="79"/>
        <end position="131"/>
    </location>
</feature>
<dbReference type="Pfam" id="PF08447">
    <property type="entry name" value="PAS_3"/>
    <property type="match status" value="2"/>
</dbReference>
<dbReference type="InterPro" id="IPR052155">
    <property type="entry name" value="Biofilm_reg_signaling"/>
</dbReference>
<dbReference type="EMBL" id="BAAAPB010000008">
    <property type="protein sequence ID" value="GAA1976280.1"/>
    <property type="molecule type" value="Genomic_DNA"/>
</dbReference>
<dbReference type="InterPro" id="IPR035919">
    <property type="entry name" value="EAL_sf"/>
</dbReference>
<dbReference type="Proteomes" id="UP001500571">
    <property type="component" value="Unassembled WGS sequence"/>
</dbReference>
<feature type="domain" description="PAS" evidence="1">
    <location>
        <begin position="125"/>
        <end position="202"/>
    </location>
</feature>
<dbReference type="SUPFAM" id="SSF55073">
    <property type="entry name" value="Nucleotide cyclase"/>
    <property type="match status" value="1"/>
</dbReference>
<feature type="domain" description="GGDEF" evidence="4">
    <location>
        <begin position="286"/>
        <end position="419"/>
    </location>
</feature>
<protein>
    <recommendedName>
        <fullName evidence="7">EAL domain-containing protein</fullName>
    </recommendedName>
</protein>
<dbReference type="SMART" id="SM00091">
    <property type="entry name" value="PAS"/>
    <property type="match status" value="2"/>
</dbReference>
<evidence type="ECO:0000259" key="3">
    <source>
        <dbReference type="PROSITE" id="PS50883"/>
    </source>
</evidence>
<dbReference type="InterPro" id="IPR000700">
    <property type="entry name" value="PAS-assoc_C"/>
</dbReference>
<dbReference type="Pfam" id="PF00563">
    <property type="entry name" value="EAL"/>
    <property type="match status" value="1"/>
</dbReference>
<dbReference type="PANTHER" id="PTHR44757">
    <property type="entry name" value="DIGUANYLATE CYCLASE DGCP"/>
    <property type="match status" value="1"/>
</dbReference>
<evidence type="ECO:0008006" key="7">
    <source>
        <dbReference type="Google" id="ProtNLM"/>
    </source>
</evidence>
<reference evidence="6" key="1">
    <citation type="journal article" date="2019" name="Int. J. Syst. Evol. Microbiol.">
        <title>The Global Catalogue of Microorganisms (GCM) 10K type strain sequencing project: providing services to taxonomists for standard genome sequencing and annotation.</title>
        <authorList>
            <consortium name="The Broad Institute Genomics Platform"/>
            <consortium name="The Broad Institute Genome Sequencing Center for Infectious Disease"/>
            <person name="Wu L."/>
            <person name="Ma J."/>
        </authorList>
    </citation>
    <scope>NUCLEOTIDE SEQUENCE [LARGE SCALE GENOMIC DNA]</scope>
    <source>
        <strain evidence="6">JCM 15309</strain>
    </source>
</reference>
<evidence type="ECO:0000259" key="2">
    <source>
        <dbReference type="PROSITE" id="PS50113"/>
    </source>
</evidence>
<dbReference type="Gene3D" id="3.30.450.20">
    <property type="entry name" value="PAS domain"/>
    <property type="match status" value="2"/>
</dbReference>
<name>A0ABP5D9E6_9ACTN</name>
<dbReference type="PANTHER" id="PTHR44757:SF2">
    <property type="entry name" value="BIOFILM ARCHITECTURE MAINTENANCE PROTEIN MBAA"/>
    <property type="match status" value="1"/>
</dbReference>
<dbReference type="NCBIfam" id="TIGR00229">
    <property type="entry name" value="sensory_box"/>
    <property type="match status" value="1"/>
</dbReference>
<dbReference type="SUPFAM" id="SSF141868">
    <property type="entry name" value="EAL domain-like"/>
    <property type="match status" value="1"/>
</dbReference>
<dbReference type="Pfam" id="PF00990">
    <property type="entry name" value="GGDEF"/>
    <property type="match status" value="1"/>
</dbReference>
<dbReference type="InterPro" id="IPR013655">
    <property type="entry name" value="PAS_fold_3"/>
</dbReference>
<keyword evidence="6" id="KW-1185">Reference proteome</keyword>
<dbReference type="PROSITE" id="PS50112">
    <property type="entry name" value="PAS"/>
    <property type="match status" value="1"/>
</dbReference>
<evidence type="ECO:0000259" key="1">
    <source>
        <dbReference type="PROSITE" id="PS50112"/>
    </source>
</evidence>
<proteinExistence type="predicted"/>
<dbReference type="Gene3D" id="3.20.20.450">
    <property type="entry name" value="EAL domain"/>
    <property type="match status" value="1"/>
</dbReference>
<dbReference type="SUPFAM" id="SSF55785">
    <property type="entry name" value="PYP-like sensor domain (PAS domain)"/>
    <property type="match status" value="2"/>
</dbReference>
<dbReference type="SMART" id="SM00052">
    <property type="entry name" value="EAL"/>
    <property type="match status" value="1"/>
</dbReference>
<feature type="domain" description="EAL" evidence="3">
    <location>
        <begin position="428"/>
        <end position="681"/>
    </location>
</feature>
<dbReference type="InterPro" id="IPR000160">
    <property type="entry name" value="GGDEF_dom"/>
</dbReference>
<comment type="caution">
    <text evidence="5">The sequence shown here is derived from an EMBL/GenBank/DDBJ whole genome shotgun (WGS) entry which is preliminary data.</text>
</comment>
<sequence>MSHSELFDPLIRATGEAVWNWSFDGRLDWHDSPYTSTLGITGLLGTTTVAAWTERLHPDDATRVIDSLIRARVHPERLWSEEYRLRRDDGGYACVLGRGSVLSDPSGVPVRMVGTIRDVTAERDAQRQLQEAVDYTDALFQSLPGALYHVGADRLLVRWNAALSEITGYSDAELARMEVTELFAPEDRSTVEVAFEGVFAEGHGQVWADLLCKDGRRLPYFSTGRRFTHDGEEGYVGIALSMAEQVALQQRLQHEATHDSLTGLANRSLLHQELAAAIGAAERDGHLVALLDIDLDRFKIVNDGFGHPFGDVVLQAVARRLRALVCLDDTVVRMGGDEFVILTPRVSRTDDIEEMAQRLVDSFAEPFMVEGRRVHLTGSIGITFYPRDGDTGTELIDNADMAMYHAKSAGRSAFRVFAPEMAEEAQRRTEMEIDLRGAAQAGQLWLAFQPKVDLDRDTITGCEALLRWDHPKHGPISPVDFIPIAEDSGLILPIGEWALETACRQGRAWLDAGLPPVSIAVNISAAQLFQRDPVAWVAGTLERTGFPADLLELELTESQLAQDVETAIDVFRQLRGLGIRLAIDDFGTGYSSLEYLRRFDVTSLKIDRSFVDGMLAEPGDAAIVRAAIALAHSFGLSAIAEGVETEAHRRCLRELRCDQIQGYLVSRPVPADEFATLLLRR</sequence>
<accession>A0ABP5D9E6</accession>
<dbReference type="InterPro" id="IPR000014">
    <property type="entry name" value="PAS"/>
</dbReference>
<gene>
    <name evidence="5" type="ORF">GCM10009798_41830</name>
</gene>
<dbReference type="InterPro" id="IPR001633">
    <property type="entry name" value="EAL_dom"/>
</dbReference>
<dbReference type="NCBIfam" id="TIGR00254">
    <property type="entry name" value="GGDEF"/>
    <property type="match status" value="1"/>
</dbReference>
<dbReference type="InterPro" id="IPR035965">
    <property type="entry name" value="PAS-like_dom_sf"/>
</dbReference>
<dbReference type="Gene3D" id="3.30.70.270">
    <property type="match status" value="1"/>
</dbReference>
<evidence type="ECO:0000313" key="6">
    <source>
        <dbReference type="Proteomes" id="UP001500571"/>
    </source>
</evidence>
<dbReference type="InterPro" id="IPR001610">
    <property type="entry name" value="PAC"/>
</dbReference>
<evidence type="ECO:0000259" key="4">
    <source>
        <dbReference type="PROSITE" id="PS50887"/>
    </source>
</evidence>
<dbReference type="CDD" id="cd01948">
    <property type="entry name" value="EAL"/>
    <property type="match status" value="1"/>
</dbReference>
<dbReference type="RefSeq" id="WP_344048302.1">
    <property type="nucleotide sequence ID" value="NZ_BAAAPB010000008.1"/>
</dbReference>
<organism evidence="5 6">
    <name type="scientific">Nocardioides panacihumi</name>
    <dbReference type="NCBI Taxonomy" id="400774"/>
    <lineage>
        <taxon>Bacteria</taxon>
        <taxon>Bacillati</taxon>
        <taxon>Actinomycetota</taxon>
        <taxon>Actinomycetes</taxon>
        <taxon>Propionibacteriales</taxon>
        <taxon>Nocardioidaceae</taxon>
        <taxon>Nocardioides</taxon>
    </lineage>
</organism>
<dbReference type="PROSITE" id="PS50113">
    <property type="entry name" value="PAC"/>
    <property type="match status" value="1"/>
</dbReference>
<dbReference type="SMART" id="SM00267">
    <property type="entry name" value="GGDEF"/>
    <property type="match status" value="1"/>
</dbReference>
<evidence type="ECO:0000313" key="5">
    <source>
        <dbReference type="EMBL" id="GAA1976280.1"/>
    </source>
</evidence>
<dbReference type="SMART" id="SM00086">
    <property type="entry name" value="PAC"/>
    <property type="match status" value="1"/>
</dbReference>
<dbReference type="InterPro" id="IPR029787">
    <property type="entry name" value="Nucleotide_cyclase"/>
</dbReference>